<keyword evidence="4" id="KW-1185">Reference proteome</keyword>
<name>A0ABS6EEY0_9CLOT</name>
<organism evidence="3 4">
    <name type="scientific">Clostridium mobile</name>
    <dbReference type="NCBI Taxonomy" id="2841512"/>
    <lineage>
        <taxon>Bacteria</taxon>
        <taxon>Bacillati</taxon>
        <taxon>Bacillota</taxon>
        <taxon>Clostridia</taxon>
        <taxon>Eubacteriales</taxon>
        <taxon>Clostridiaceae</taxon>
        <taxon>Clostridium</taxon>
    </lineage>
</organism>
<dbReference type="HAMAP" id="MF_00727">
    <property type="entry name" value="Tgl"/>
    <property type="match status" value="1"/>
</dbReference>
<evidence type="ECO:0000256" key="1">
    <source>
        <dbReference type="ARBA" id="ARBA00022679"/>
    </source>
</evidence>
<reference evidence="3 4" key="1">
    <citation type="submission" date="2021-06" db="EMBL/GenBank/DDBJ databases">
        <authorList>
            <person name="Sun Q."/>
            <person name="Li D."/>
        </authorList>
    </citation>
    <scope>NUCLEOTIDE SEQUENCE [LARGE SCALE GENOMIC DNA]</scope>
    <source>
        <strain evidence="3 4">MSJ-11</strain>
    </source>
</reference>
<dbReference type="EMBL" id="JAHLQF010000001">
    <property type="protein sequence ID" value="MBU5483322.1"/>
    <property type="molecule type" value="Genomic_DNA"/>
</dbReference>
<dbReference type="GO" id="GO:0003810">
    <property type="term" value="F:protein-glutamine gamma-glutamyltransferase activity"/>
    <property type="evidence" value="ECO:0007669"/>
    <property type="project" value="UniProtKB-EC"/>
</dbReference>
<protein>
    <submittedName>
        <fullName evidence="3">Protein-glutamine gamma-glutamyltransferase</fullName>
        <ecNumber evidence="3">2.3.2.13</ecNumber>
    </submittedName>
</protein>
<keyword evidence="2" id="KW-0749">Sporulation</keyword>
<dbReference type="InterPro" id="IPR020916">
    <property type="entry name" value="Gln_gamma-glutamylTfrase_bac"/>
</dbReference>
<evidence type="ECO:0000256" key="2">
    <source>
        <dbReference type="ARBA" id="ARBA00022969"/>
    </source>
</evidence>
<gene>
    <name evidence="3" type="ORF">KQI86_03215</name>
</gene>
<comment type="caution">
    <text evidence="3">The sequence shown here is derived from an EMBL/GenBank/DDBJ whole genome shotgun (WGS) entry which is preliminary data.</text>
</comment>
<keyword evidence="3" id="KW-0012">Acyltransferase</keyword>
<dbReference type="RefSeq" id="WP_216437708.1">
    <property type="nucleotide sequence ID" value="NZ_JAHLQF010000001.1"/>
</dbReference>
<accession>A0ABS6EEY0</accession>
<dbReference type="Proteomes" id="UP000726170">
    <property type="component" value="Unassembled WGS sequence"/>
</dbReference>
<proteinExistence type="inferred from homology"/>
<dbReference type="NCBIfam" id="NF002869">
    <property type="entry name" value="PRK03187.1"/>
    <property type="match status" value="1"/>
</dbReference>
<evidence type="ECO:0000313" key="4">
    <source>
        <dbReference type="Proteomes" id="UP000726170"/>
    </source>
</evidence>
<keyword evidence="1 3" id="KW-0808">Transferase</keyword>
<dbReference type="EC" id="2.3.2.13" evidence="3"/>
<dbReference type="Pfam" id="PF20085">
    <property type="entry name" value="TGL"/>
    <property type="match status" value="1"/>
</dbReference>
<sequence length="273" mass="31871">MIIISGNIVTRDKIVAEYPPNSLERKIADQLASSKDVYRYDSLNQLNFDIKLRVNIVGAARELNRSNMSFTTFRKSKCNTDYWERTDEGGFLLKKHIKPSDAIKDIFINGSKYGTECATAIVIIYYKALINILPEKLFNEMYPSIYLLDWQYISRNLYMENYRDVTEFFPGDCQYFRNPDVNPATPEWQGENVINLGDGTYYGHGIGITTADGIIRALNKNRKRGATRSAFLLDFAVRLNAKQIANRYYNFISTMQMQRYREIYRRYGNYLQY</sequence>
<evidence type="ECO:0000313" key="3">
    <source>
        <dbReference type="EMBL" id="MBU5483322.1"/>
    </source>
</evidence>